<evidence type="ECO:0000313" key="1">
    <source>
        <dbReference type="EMBL" id="CAB3378746.1"/>
    </source>
</evidence>
<reference evidence="1 2" key="1">
    <citation type="submission" date="2020-04" db="EMBL/GenBank/DDBJ databases">
        <authorList>
            <person name="Alioto T."/>
            <person name="Alioto T."/>
            <person name="Gomez Garrido J."/>
        </authorList>
    </citation>
    <scope>NUCLEOTIDE SEQUENCE [LARGE SCALE GENOMIC DNA]</scope>
</reference>
<dbReference type="EMBL" id="CADEPI010000171">
    <property type="protein sequence ID" value="CAB3378746.1"/>
    <property type="molecule type" value="Genomic_DNA"/>
</dbReference>
<dbReference type="AlphaFoldDB" id="A0A8S1DF02"/>
<organism evidence="1 2">
    <name type="scientific">Cloeon dipterum</name>
    <dbReference type="NCBI Taxonomy" id="197152"/>
    <lineage>
        <taxon>Eukaryota</taxon>
        <taxon>Metazoa</taxon>
        <taxon>Ecdysozoa</taxon>
        <taxon>Arthropoda</taxon>
        <taxon>Hexapoda</taxon>
        <taxon>Insecta</taxon>
        <taxon>Pterygota</taxon>
        <taxon>Palaeoptera</taxon>
        <taxon>Ephemeroptera</taxon>
        <taxon>Pisciforma</taxon>
        <taxon>Baetidae</taxon>
        <taxon>Cloeon</taxon>
    </lineage>
</organism>
<evidence type="ECO:0000313" key="2">
    <source>
        <dbReference type="Proteomes" id="UP000494165"/>
    </source>
</evidence>
<name>A0A8S1DF02_9INSE</name>
<accession>A0A8S1DF02</accession>
<comment type="caution">
    <text evidence="1">The sequence shown here is derived from an EMBL/GenBank/DDBJ whole genome shotgun (WGS) entry which is preliminary data.</text>
</comment>
<sequence>MDKWRHFTRQYHSIKEGTTFTGGRACEFHRRPIPQFQPDLSPFRSIIHPNSASGRIRRLLPARWEADGTVLNRRLRARDTSRSERGRSLLAAGEFEPNIHSSLFRFRAAHNVSVVTHTP</sequence>
<proteinExistence type="predicted"/>
<protein>
    <submittedName>
        <fullName evidence="1">Uncharacterized protein</fullName>
    </submittedName>
</protein>
<gene>
    <name evidence="1" type="ORF">CLODIP_2_CD12001</name>
</gene>
<keyword evidence="2" id="KW-1185">Reference proteome</keyword>
<dbReference type="Proteomes" id="UP000494165">
    <property type="component" value="Unassembled WGS sequence"/>
</dbReference>